<dbReference type="InterPro" id="IPR010934">
    <property type="entry name" value="NADH_DH_su5_C"/>
</dbReference>
<dbReference type="InterPro" id="IPR003945">
    <property type="entry name" value="NU5C-like"/>
</dbReference>
<dbReference type="GO" id="GO:0008137">
    <property type="term" value="F:NADH dehydrogenase (ubiquinone) activity"/>
    <property type="evidence" value="ECO:0007669"/>
    <property type="project" value="UniProtKB-EC"/>
</dbReference>
<feature type="transmembrane region" description="Helical" evidence="17">
    <location>
        <begin position="481"/>
        <end position="501"/>
    </location>
</feature>
<sequence>MNFLCLYKFWSLILFSFGMIAFITGLTFLSDDILIFMDWEVISINSVGLIMTFLFDWMSLIFMGCVLFISSMVIFYSSSYMGSDTFKVRFLILVLLFVMTMMFLILSPNIISILLGWDGLGLVSYCLVIYFQNYKSFSAGMLTVLTNRIGDVAILISIAWMFNLGSWNYIYYVSYFSSWYDWVFLLVVLAAFTKSAQIPFSSWLPAAMAAPTPVSALVHSSTLVTAGVYLLIRFSSIFNNYDVSIFLLISLLTMFMSGLGANFEYDLKKIIALSTLSQLGLMMSILFLGYPLVSYFHLLTHAFFKALLFLCAGLIIHVMSDSQDIRHMGFLINQLPYTITCFCISTLSLCGLPFLSGFYSKDLVLEYLSFNYFNLFVYLIFFISVGLTVSYSFRLIYYCLGGSTGLFSYQSINEDPTMMFAMIFLTFMAIISGSILNWLLFPNPSLLIFPLECKLMPLFFVMLGAWLGYEMSIMYYADNIFGLYYQLSTMFFGNMWFMPYFSTYMMYTNILPLSKFYVNFMDLGWGEYLISGSFPNFSNYISSYNSVYQYNNIKIYMITFIMLGLFLMII</sequence>
<geneLocation type="mitochondrion" evidence="21"/>
<evidence type="ECO:0000256" key="16">
    <source>
        <dbReference type="ARBA" id="ARBA00049551"/>
    </source>
</evidence>
<evidence type="ECO:0000256" key="14">
    <source>
        <dbReference type="ARBA" id="ARBA00023128"/>
    </source>
</evidence>
<evidence type="ECO:0000256" key="6">
    <source>
        <dbReference type="ARBA" id="ARBA00022660"/>
    </source>
</evidence>
<feature type="transmembrane region" description="Helical" evidence="17">
    <location>
        <begin position="152"/>
        <end position="170"/>
    </location>
</feature>
<dbReference type="InterPro" id="IPR001750">
    <property type="entry name" value="ND/Mrp_TM"/>
</dbReference>
<keyword evidence="14 17" id="KW-0496">Mitochondrion</keyword>
<feature type="transmembrane region" description="Helical" evidence="17">
    <location>
        <begin position="88"/>
        <end position="105"/>
    </location>
</feature>
<evidence type="ECO:0000256" key="7">
    <source>
        <dbReference type="ARBA" id="ARBA00022692"/>
    </source>
</evidence>
<dbReference type="GeneID" id="17097648"/>
<evidence type="ECO:0000256" key="10">
    <source>
        <dbReference type="ARBA" id="ARBA00022982"/>
    </source>
</evidence>
<dbReference type="EC" id="7.1.1.2" evidence="3 17"/>
<dbReference type="Pfam" id="PF00662">
    <property type="entry name" value="Proton_antipo_N"/>
    <property type="match status" value="1"/>
</dbReference>
<evidence type="ECO:0000256" key="4">
    <source>
        <dbReference type="ARBA" id="ARBA00021096"/>
    </source>
</evidence>
<dbReference type="InterPro" id="IPR001516">
    <property type="entry name" value="Proton_antipo_N"/>
</dbReference>
<evidence type="ECO:0000256" key="8">
    <source>
        <dbReference type="ARBA" id="ARBA00022792"/>
    </source>
</evidence>
<dbReference type="GO" id="GO:0015990">
    <property type="term" value="P:electron transport coupled proton transport"/>
    <property type="evidence" value="ECO:0007669"/>
    <property type="project" value="TreeGrafter"/>
</dbReference>
<keyword evidence="5 17" id="KW-0813">Transport</keyword>
<evidence type="ECO:0000256" key="17">
    <source>
        <dbReference type="RuleBase" id="RU003404"/>
    </source>
</evidence>
<dbReference type="GO" id="GO:0003954">
    <property type="term" value="F:NADH dehydrogenase activity"/>
    <property type="evidence" value="ECO:0007669"/>
    <property type="project" value="TreeGrafter"/>
</dbReference>
<proteinExistence type="inferred from homology"/>
<feature type="transmembrane region" description="Helical" evidence="17">
    <location>
        <begin position="553"/>
        <end position="569"/>
    </location>
</feature>
<dbReference type="AlphaFoldDB" id="T1QDK3"/>
<feature type="domain" description="NADH:quinone oxidoreductase/Mrp antiporter transmembrane" evidence="18">
    <location>
        <begin position="107"/>
        <end position="386"/>
    </location>
</feature>
<keyword evidence="6" id="KW-0679">Respiratory chain</keyword>
<evidence type="ECO:0000256" key="13">
    <source>
        <dbReference type="ARBA" id="ARBA00023075"/>
    </source>
</evidence>
<evidence type="ECO:0000256" key="9">
    <source>
        <dbReference type="ARBA" id="ARBA00022967"/>
    </source>
</evidence>
<feature type="transmembrane region" description="Helical" evidence="17">
    <location>
        <begin position="375"/>
        <end position="397"/>
    </location>
</feature>
<feature type="transmembrane region" description="Helical" evidence="17">
    <location>
        <begin position="418"/>
        <end position="441"/>
    </location>
</feature>
<evidence type="ECO:0000259" key="18">
    <source>
        <dbReference type="Pfam" id="PF00361"/>
    </source>
</evidence>
<evidence type="ECO:0000256" key="15">
    <source>
        <dbReference type="ARBA" id="ARBA00023136"/>
    </source>
</evidence>
<dbReference type="GO" id="GO:0005743">
    <property type="term" value="C:mitochondrial inner membrane"/>
    <property type="evidence" value="ECO:0007669"/>
    <property type="project" value="UniProtKB-SubCell"/>
</dbReference>
<name>T1QDK3_9HEMI</name>
<feature type="transmembrane region" description="Helical" evidence="17">
    <location>
        <begin position="182"/>
        <end position="204"/>
    </location>
</feature>
<comment type="function">
    <text evidence="1">Core subunit of the mitochondrial membrane respiratory chain NADH dehydrogenase (Complex I) that is believed to belong to the minimal assembly required for catalysis. Complex I functions in the transfer of electrons from NADH to the respiratory chain. The immediate electron acceptor for the enzyme is believed to be ubiquinone.</text>
</comment>
<feature type="transmembrane region" description="Helical" evidence="17">
    <location>
        <begin position="111"/>
        <end position="131"/>
    </location>
</feature>
<dbReference type="GO" id="GO:0042773">
    <property type="term" value="P:ATP synthesis coupled electron transport"/>
    <property type="evidence" value="ECO:0007669"/>
    <property type="project" value="InterPro"/>
</dbReference>
<feature type="domain" description="NADH-Ubiquinone oxidoreductase (complex I) chain 5 N-terminal" evidence="19">
    <location>
        <begin position="42"/>
        <end position="90"/>
    </location>
</feature>
<comment type="similarity">
    <text evidence="17">Belongs to the complex I subunit 5 family.</text>
</comment>
<feature type="transmembrane region" description="Helical" evidence="17">
    <location>
        <begin position="296"/>
        <end position="316"/>
    </location>
</feature>
<dbReference type="Pfam" id="PF06455">
    <property type="entry name" value="NADH5_C"/>
    <property type="match status" value="1"/>
</dbReference>
<evidence type="ECO:0000259" key="20">
    <source>
        <dbReference type="Pfam" id="PF06455"/>
    </source>
</evidence>
<evidence type="ECO:0000313" key="21">
    <source>
        <dbReference type="EMBL" id="AFY16813.1"/>
    </source>
</evidence>
<dbReference type="EMBL" id="JQ910983">
    <property type="protein sequence ID" value="AFY16813.1"/>
    <property type="molecule type" value="Genomic_DNA"/>
</dbReference>
<keyword evidence="10" id="KW-0249">Electron transport</keyword>
<dbReference type="RefSeq" id="YP_008592447.1">
    <property type="nucleotide sequence ID" value="NC_022449.1"/>
</dbReference>
<dbReference type="PRINTS" id="PR01434">
    <property type="entry name" value="NADHDHGNASE5"/>
</dbReference>
<dbReference type="PANTHER" id="PTHR42829:SF2">
    <property type="entry name" value="NADH-UBIQUINONE OXIDOREDUCTASE CHAIN 5"/>
    <property type="match status" value="1"/>
</dbReference>
<accession>T1QDK3</accession>
<evidence type="ECO:0000256" key="12">
    <source>
        <dbReference type="ARBA" id="ARBA00023027"/>
    </source>
</evidence>
<keyword evidence="9" id="KW-1278">Translocase</keyword>
<comment type="subcellular location">
    <subcellularLocation>
        <location evidence="2">Mitochondrion inner membrane</location>
        <topology evidence="2">Multi-pass membrane protein</topology>
    </subcellularLocation>
</comment>
<comment type="function">
    <text evidence="17">Core subunit of the mitochondrial membrane respiratory chain NADH dehydrogenase (Complex I) which catalyzes electron transfer from NADH through the respiratory chain, using ubiquinone as an electron acceptor. Essential for the catalytic activity and assembly of complex I.</text>
</comment>
<gene>
    <name evidence="21" type="primary">ND5</name>
</gene>
<feature type="transmembrane region" description="Helical" evidence="17">
    <location>
        <begin position="270"/>
        <end position="290"/>
    </location>
</feature>
<keyword evidence="13 17" id="KW-0830">Ubiquinone</keyword>
<feature type="transmembrane region" description="Helical" evidence="17">
    <location>
        <begin position="49"/>
        <end position="76"/>
    </location>
</feature>
<feature type="transmembrane region" description="Helical" evidence="17">
    <location>
        <begin position="447"/>
        <end position="469"/>
    </location>
</feature>
<evidence type="ECO:0000256" key="2">
    <source>
        <dbReference type="ARBA" id="ARBA00004448"/>
    </source>
</evidence>
<reference evidence="21" key="1">
    <citation type="journal article" date="2013" name="Zootaxa">
        <title>The complete mitochondrial genome of a tessaratomid bug, Eusthenes cupreus (Hemiptera: Heteroptera: Pentatomomorpha: Tessaratomidae).</title>
        <authorList>
            <person name="Song W."/>
            <person name="Li H."/>
            <person name="Song F."/>
            <person name="Liu L."/>
            <person name="Wang P."/>
            <person name="Xun H."/>
            <person name="Dai X."/>
            <person name="Chang J."/>
            <person name="Cai W."/>
        </authorList>
    </citation>
    <scope>NUCLEOTIDE SEQUENCE</scope>
</reference>
<keyword evidence="8" id="KW-0999">Mitochondrion inner membrane</keyword>
<organism evidence="21">
    <name type="scientific">Eusthenes cupreus</name>
    <dbReference type="NCBI Taxonomy" id="1392985"/>
    <lineage>
        <taxon>Eukaryota</taxon>
        <taxon>Metazoa</taxon>
        <taxon>Ecdysozoa</taxon>
        <taxon>Arthropoda</taxon>
        <taxon>Hexapoda</taxon>
        <taxon>Insecta</taxon>
        <taxon>Pterygota</taxon>
        <taxon>Neoptera</taxon>
        <taxon>Paraneoptera</taxon>
        <taxon>Hemiptera</taxon>
        <taxon>Heteroptera</taxon>
        <taxon>Panheteroptera</taxon>
        <taxon>Pentatomomorpha</taxon>
        <taxon>Pentatomoidea</taxon>
        <taxon>Tessaratomidae</taxon>
        <taxon>Eusthenes</taxon>
    </lineage>
</organism>
<evidence type="ECO:0000259" key="19">
    <source>
        <dbReference type="Pfam" id="PF00662"/>
    </source>
</evidence>
<evidence type="ECO:0000256" key="3">
    <source>
        <dbReference type="ARBA" id="ARBA00012944"/>
    </source>
</evidence>
<protein>
    <recommendedName>
        <fullName evidence="4 17">NADH-ubiquinone oxidoreductase chain 5</fullName>
        <ecNumber evidence="3 17">7.1.1.2</ecNumber>
    </recommendedName>
</protein>
<feature type="transmembrane region" description="Helical" evidence="17">
    <location>
        <begin position="337"/>
        <end position="355"/>
    </location>
</feature>
<feature type="transmembrane region" description="Helical" evidence="17">
    <location>
        <begin position="216"/>
        <end position="237"/>
    </location>
</feature>
<keyword evidence="15 17" id="KW-0472">Membrane</keyword>
<keyword evidence="12 17" id="KW-0520">NAD</keyword>
<keyword evidence="11 17" id="KW-1133">Transmembrane helix</keyword>
<evidence type="ECO:0000256" key="11">
    <source>
        <dbReference type="ARBA" id="ARBA00022989"/>
    </source>
</evidence>
<evidence type="ECO:0000256" key="1">
    <source>
        <dbReference type="ARBA" id="ARBA00003257"/>
    </source>
</evidence>
<comment type="catalytic activity">
    <reaction evidence="16 17">
        <text>a ubiquinone + NADH + 5 H(+)(in) = a ubiquinol + NAD(+) + 4 H(+)(out)</text>
        <dbReference type="Rhea" id="RHEA:29091"/>
        <dbReference type="Rhea" id="RHEA-COMP:9565"/>
        <dbReference type="Rhea" id="RHEA-COMP:9566"/>
        <dbReference type="ChEBI" id="CHEBI:15378"/>
        <dbReference type="ChEBI" id="CHEBI:16389"/>
        <dbReference type="ChEBI" id="CHEBI:17976"/>
        <dbReference type="ChEBI" id="CHEBI:57540"/>
        <dbReference type="ChEBI" id="CHEBI:57945"/>
        <dbReference type="EC" id="7.1.1.2"/>
    </reaction>
</comment>
<dbReference type="Pfam" id="PF00361">
    <property type="entry name" value="Proton_antipo_M"/>
    <property type="match status" value="1"/>
</dbReference>
<dbReference type="PANTHER" id="PTHR42829">
    <property type="entry name" value="NADH-UBIQUINONE OXIDOREDUCTASE CHAIN 5"/>
    <property type="match status" value="1"/>
</dbReference>
<keyword evidence="7 17" id="KW-0812">Transmembrane</keyword>
<evidence type="ECO:0000256" key="5">
    <source>
        <dbReference type="ARBA" id="ARBA00022448"/>
    </source>
</evidence>
<dbReference type="CTD" id="4540"/>
<feature type="domain" description="NADH dehydrogenase subunit 5 C-terminal" evidence="20">
    <location>
        <begin position="391"/>
        <end position="569"/>
    </location>
</feature>
<feature type="transmembrane region" description="Helical" evidence="17">
    <location>
        <begin position="243"/>
        <end position="263"/>
    </location>
</feature>
<feature type="transmembrane region" description="Helical" evidence="17">
    <location>
        <begin position="9"/>
        <end position="29"/>
    </location>
</feature>